<dbReference type="SUPFAM" id="SSF160904">
    <property type="entry name" value="Jann2411-like"/>
    <property type="match status" value="1"/>
</dbReference>
<dbReference type="InterPro" id="IPR010852">
    <property type="entry name" value="ABATE"/>
</dbReference>
<proteinExistence type="predicted"/>
<evidence type="ECO:0000259" key="1">
    <source>
        <dbReference type="Pfam" id="PF11706"/>
    </source>
</evidence>
<name>A0A2A9G3M0_9PSEU</name>
<dbReference type="Gene3D" id="1.10.3300.10">
    <property type="entry name" value="Jann2411-like domain"/>
    <property type="match status" value="1"/>
</dbReference>
<dbReference type="AlphaFoldDB" id="A0A2A9G3M0"/>
<evidence type="ECO:0000313" key="2">
    <source>
        <dbReference type="EMBL" id="PFG57491.1"/>
    </source>
</evidence>
<dbReference type="PANTHER" id="PTHR35525">
    <property type="entry name" value="BLL6575 PROTEIN"/>
    <property type="match status" value="1"/>
</dbReference>
<comment type="caution">
    <text evidence="2">The sequence shown here is derived from an EMBL/GenBank/DDBJ whole genome shotgun (WGS) entry which is preliminary data.</text>
</comment>
<feature type="domain" description="Zinc finger CGNR" evidence="1">
    <location>
        <begin position="138"/>
        <end position="180"/>
    </location>
</feature>
<protein>
    <submittedName>
        <fullName evidence="2">CGNR zinc finger protein</fullName>
    </submittedName>
</protein>
<organism evidence="2 3">
    <name type="scientific">Amycolatopsis sulphurea</name>
    <dbReference type="NCBI Taxonomy" id="76022"/>
    <lineage>
        <taxon>Bacteria</taxon>
        <taxon>Bacillati</taxon>
        <taxon>Actinomycetota</taxon>
        <taxon>Actinomycetes</taxon>
        <taxon>Pseudonocardiales</taxon>
        <taxon>Pseudonocardiaceae</taxon>
        <taxon>Amycolatopsis</taxon>
    </lineage>
</organism>
<dbReference type="Pfam" id="PF11706">
    <property type="entry name" value="zf-CGNR"/>
    <property type="match status" value="1"/>
</dbReference>
<dbReference type="EMBL" id="PDJK01000001">
    <property type="protein sequence ID" value="PFG57491.1"/>
    <property type="molecule type" value="Genomic_DNA"/>
</dbReference>
<dbReference type="InterPro" id="IPR021005">
    <property type="entry name" value="Znf_CGNR"/>
</dbReference>
<sequence>MPQSCCNDSVHFNPYGGSGAQVAAAVATLAERGGADAAEVLATAIAHGMALSRVEDGEAAEILAWGRRLHAVFAAPEGKRVDLVNDLLTVATCRPYIARHDGKAPHLHYASEDAGVVERMHAYTAGGLAHLVCEEPGRLGVCAREECGVAFVDTSRNGRRRFCSTRCGTRVNVADHRARQLTA</sequence>
<evidence type="ECO:0000313" key="3">
    <source>
        <dbReference type="Proteomes" id="UP000243542"/>
    </source>
</evidence>
<dbReference type="PANTHER" id="PTHR35525:SF3">
    <property type="entry name" value="BLL6575 PROTEIN"/>
    <property type="match status" value="1"/>
</dbReference>
<accession>A0A2A9G3M0</accession>
<dbReference type="InterPro" id="IPR023286">
    <property type="entry name" value="ABATE_dom_sf"/>
</dbReference>
<keyword evidence="3" id="KW-1185">Reference proteome</keyword>
<reference evidence="2 3" key="1">
    <citation type="submission" date="2017-10" db="EMBL/GenBank/DDBJ databases">
        <title>Sequencing the genomes of 1000 actinobacteria strains.</title>
        <authorList>
            <person name="Klenk H.-P."/>
        </authorList>
    </citation>
    <scope>NUCLEOTIDE SEQUENCE [LARGE SCALE GENOMIC DNA]</scope>
    <source>
        <strain evidence="2 3">DSM 46092</strain>
    </source>
</reference>
<dbReference type="Proteomes" id="UP000243542">
    <property type="component" value="Unassembled WGS sequence"/>
</dbReference>
<gene>
    <name evidence="2" type="ORF">ATK36_1078</name>
</gene>